<accession>A0A6M5YDX2</accession>
<proteinExistence type="predicted"/>
<evidence type="ECO:0000313" key="2">
    <source>
        <dbReference type="Proteomes" id="UP000502756"/>
    </source>
</evidence>
<dbReference type="RefSeq" id="WP_171741366.1">
    <property type="nucleotide sequence ID" value="NZ_CP053435.1"/>
</dbReference>
<keyword evidence="2" id="KW-1185">Reference proteome</keyword>
<dbReference type="KEGG" id="stae:HNV11_20090"/>
<protein>
    <submittedName>
        <fullName evidence="1">Uncharacterized protein</fullName>
    </submittedName>
</protein>
<name>A0A6M5YDX2_9BACT</name>
<dbReference type="AlphaFoldDB" id="A0A6M5YDX2"/>
<dbReference type="EMBL" id="CP053435">
    <property type="protein sequence ID" value="QJW91516.1"/>
    <property type="molecule type" value="Genomic_DNA"/>
</dbReference>
<organism evidence="1 2">
    <name type="scientific">Spirosoma taeanense</name>
    <dbReference type="NCBI Taxonomy" id="2735870"/>
    <lineage>
        <taxon>Bacteria</taxon>
        <taxon>Pseudomonadati</taxon>
        <taxon>Bacteroidota</taxon>
        <taxon>Cytophagia</taxon>
        <taxon>Cytophagales</taxon>
        <taxon>Cytophagaceae</taxon>
        <taxon>Spirosoma</taxon>
    </lineage>
</organism>
<evidence type="ECO:0000313" key="1">
    <source>
        <dbReference type="EMBL" id="QJW91516.1"/>
    </source>
</evidence>
<gene>
    <name evidence="1" type="ORF">HNV11_20090</name>
</gene>
<dbReference type="Proteomes" id="UP000502756">
    <property type="component" value="Chromosome"/>
</dbReference>
<reference evidence="1 2" key="1">
    <citation type="submission" date="2020-05" db="EMBL/GenBank/DDBJ databases">
        <title>Genome sequencing of Spirosoma sp. TS118.</title>
        <authorList>
            <person name="Lee J.-H."/>
            <person name="Jeong S."/>
            <person name="Zhao L."/>
            <person name="Jung J.-H."/>
            <person name="Kim M.-K."/>
            <person name="Lim S."/>
        </authorList>
    </citation>
    <scope>NUCLEOTIDE SEQUENCE [LARGE SCALE GENOMIC DNA]</scope>
    <source>
        <strain evidence="1 2">TS118</strain>
    </source>
</reference>
<sequence length="214" mass="24824">MKKETLEKVFIESLNKNFQAQSKYFDCNFLVLHELVSPIFEINKCIILQFYRASITLTNMLLERALKIALIYNEAGIEPEPIENWHSTFSEPNHKYSNFKLANSIDKCKKEGLISEAERDVLSNNIRTLIRNGFSHADPTEVLKPLPDEKSICQGDFSKPVELKLFKVNFKAIPAFQAEEMELFAIRNASSYFDFVFRLTIDIDKRLFDKSNKV</sequence>